<accession>A0AAN7B633</accession>
<keyword evidence="3" id="KW-0274">FAD</keyword>
<keyword evidence="2" id="KW-0285">Flavoprotein</keyword>
<dbReference type="InterPro" id="IPR006094">
    <property type="entry name" value="Oxid_FAD_bind_N"/>
</dbReference>
<evidence type="ECO:0000313" key="7">
    <source>
        <dbReference type="Proteomes" id="UP001301769"/>
    </source>
</evidence>
<gene>
    <name evidence="6" type="ORF">QBC37DRAFT_450443</name>
</gene>
<dbReference type="InterPro" id="IPR050416">
    <property type="entry name" value="FAD-linked_Oxidoreductase"/>
</dbReference>
<dbReference type="EMBL" id="MU858204">
    <property type="protein sequence ID" value="KAK4209470.1"/>
    <property type="molecule type" value="Genomic_DNA"/>
</dbReference>
<reference evidence="6" key="2">
    <citation type="submission" date="2023-05" db="EMBL/GenBank/DDBJ databases">
        <authorList>
            <consortium name="Lawrence Berkeley National Laboratory"/>
            <person name="Steindorff A."/>
            <person name="Hensen N."/>
            <person name="Bonometti L."/>
            <person name="Westerberg I."/>
            <person name="Brannstrom I.O."/>
            <person name="Guillou S."/>
            <person name="Cros-Aarteil S."/>
            <person name="Calhoun S."/>
            <person name="Haridas S."/>
            <person name="Kuo A."/>
            <person name="Mondo S."/>
            <person name="Pangilinan J."/>
            <person name="Riley R."/>
            <person name="Labutti K."/>
            <person name="Andreopoulos B."/>
            <person name="Lipzen A."/>
            <person name="Chen C."/>
            <person name="Yanf M."/>
            <person name="Daum C."/>
            <person name="Ng V."/>
            <person name="Clum A."/>
            <person name="Ohm R."/>
            <person name="Martin F."/>
            <person name="Silar P."/>
            <person name="Natvig D."/>
            <person name="Lalanne C."/>
            <person name="Gautier V."/>
            <person name="Ament-Velasquez S.L."/>
            <person name="Kruys A."/>
            <person name="Hutchinson M.I."/>
            <person name="Powell A.J."/>
            <person name="Barry K."/>
            <person name="Miller A.N."/>
            <person name="Grigoriev I.V."/>
            <person name="Debuchy R."/>
            <person name="Gladieux P."/>
            <person name="Thoren M.H."/>
            <person name="Johannesson H."/>
        </authorList>
    </citation>
    <scope>NUCLEOTIDE SEQUENCE</scope>
    <source>
        <strain evidence="6">PSN293</strain>
    </source>
</reference>
<dbReference type="Gene3D" id="3.30.465.10">
    <property type="match status" value="1"/>
</dbReference>
<dbReference type="GO" id="GO:0016491">
    <property type="term" value="F:oxidoreductase activity"/>
    <property type="evidence" value="ECO:0007669"/>
    <property type="project" value="UniProtKB-KW"/>
</dbReference>
<comment type="caution">
    <text evidence="6">The sequence shown here is derived from an EMBL/GenBank/DDBJ whole genome shotgun (WGS) entry which is preliminary data.</text>
</comment>
<dbReference type="PANTHER" id="PTHR42973:SF22">
    <property type="entry name" value="FAD-BINDING PCMH-TYPE DOMAIN-CONTAINING PROTEIN-RELATED"/>
    <property type="match status" value="1"/>
</dbReference>
<dbReference type="AlphaFoldDB" id="A0AAN7B633"/>
<evidence type="ECO:0000256" key="3">
    <source>
        <dbReference type="ARBA" id="ARBA00022827"/>
    </source>
</evidence>
<dbReference type="InterPro" id="IPR036318">
    <property type="entry name" value="FAD-bd_PCMH-like_sf"/>
</dbReference>
<organism evidence="6 7">
    <name type="scientific">Rhypophila decipiens</name>
    <dbReference type="NCBI Taxonomy" id="261697"/>
    <lineage>
        <taxon>Eukaryota</taxon>
        <taxon>Fungi</taxon>
        <taxon>Dikarya</taxon>
        <taxon>Ascomycota</taxon>
        <taxon>Pezizomycotina</taxon>
        <taxon>Sordariomycetes</taxon>
        <taxon>Sordariomycetidae</taxon>
        <taxon>Sordariales</taxon>
        <taxon>Naviculisporaceae</taxon>
        <taxon>Rhypophila</taxon>
    </lineage>
</organism>
<evidence type="ECO:0000256" key="2">
    <source>
        <dbReference type="ARBA" id="ARBA00022630"/>
    </source>
</evidence>
<feature type="domain" description="FAD-binding PCMH-type" evidence="5">
    <location>
        <begin position="47"/>
        <end position="220"/>
    </location>
</feature>
<proteinExistence type="inferred from homology"/>
<evidence type="ECO:0000256" key="1">
    <source>
        <dbReference type="ARBA" id="ARBA00005466"/>
    </source>
</evidence>
<sequence length="490" mass="52115">MAEPLPQTTVNGVVETLKAALPMGRIHLRGSPEYEKLNSAYLSGLESDLRPLVIFQPSTVTEISTFVKILTPFAGVVECAIRGAGQQPLPGCANVDNGITLELSLLNSITLKNQNSVVQIGAGARWGVVYQKLDPLGKSVTGSRSAQGGIGGLALAGGLSFFSSSQGFICDNVLNYEVVLSSGKVVQANANENRDLWVALRGGGNNLGIVTRYDFRTFDQGLLWGGNVFYFADSFPGQIQALITELKKPNATELTHLMISIGYSGALAAAFGVPIMCLNQPYYTKAVENPRVLEPFTNITPQIQALNSMSLKNVTAAASEQTAAGQSQVRAGYINIHVKADVATLQAISDIYTAALPPLYNVAGITLSLTLQPYPVSLLAKGDAAGGNVLGLHASDGPIVSVLLLSYWEKKTDDAAVIGFMDATLAQMRAAATAKGTFLPFIYMNYAWKGQDVIKSYGTANKARLQAASKKYDPIGMFQKAFTGGFKVFP</sequence>
<evidence type="ECO:0000313" key="6">
    <source>
        <dbReference type="EMBL" id="KAK4209470.1"/>
    </source>
</evidence>
<dbReference type="Pfam" id="PF01565">
    <property type="entry name" value="FAD_binding_4"/>
    <property type="match status" value="1"/>
</dbReference>
<dbReference type="InterPro" id="IPR016169">
    <property type="entry name" value="FAD-bd_PCMH_sub2"/>
</dbReference>
<evidence type="ECO:0000256" key="4">
    <source>
        <dbReference type="ARBA" id="ARBA00023002"/>
    </source>
</evidence>
<dbReference type="SUPFAM" id="SSF56176">
    <property type="entry name" value="FAD-binding/transporter-associated domain-like"/>
    <property type="match status" value="1"/>
</dbReference>
<dbReference type="Proteomes" id="UP001301769">
    <property type="component" value="Unassembled WGS sequence"/>
</dbReference>
<dbReference type="InterPro" id="IPR016166">
    <property type="entry name" value="FAD-bd_PCMH"/>
</dbReference>
<keyword evidence="4" id="KW-0560">Oxidoreductase</keyword>
<reference evidence="6" key="1">
    <citation type="journal article" date="2023" name="Mol. Phylogenet. Evol.">
        <title>Genome-scale phylogeny and comparative genomics of the fungal order Sordariales.</title>
        <authorList>
            <person name="Hensen N."/>
            <person name="Bonometti L."/>
            <person name="Westerberg I."/>
            <person name="Brannstrom I.O."/>
            <person name="Guillou S."/>
            <person name="Cros-Aarteil S."/>
            <person name="Calhoun S."/>
            <person name="Haridas S."/>
            <person name="Kuo A."/>
            <person name="Mondo S."/>
            <person name="Pangilinan J."/>
            <person name="Riley R."/>
            <person name="LaButti K."/>
            <person name="Andreopoulos B."/>
            <person name="Lipzen A."/>
            <person name="Chen C."/>
            <person name="Yan M."/>
            <person name="Daum C."/>
            <person name="Ng V."/>
            <person name="Clum A."/>
            <person name="Steindorff A."/>
            <person name="Ohm R.A."/>
            <person name="Martin F."/>
            <person name="Silar P."/>
            <person name="Natvig D.O."/>
            <person name="Lalanne C."/>
            <person name="Gautier V."/>
            <person name="Ament-Velasquez S.L."/>
            <person name="Kruys A."/>
            <person name="Hutchinson M.I."/>
            <person name="Powell A.J."/>
            <person name="Barry K."/>
            <person name="Miller A.N."/>
            <person name="Grigoriev I.V."/>
            <person name="Debuchy R."/>
            <person name="Gladieux P."/>
            <person name="Hiltunen Thoren M."/>
            <person name="Johannesson H."/>
        </authorList>
    </citation>
    <scope>NUCLEOTIDE SEQUENCE</scope>
    <source>
        <strain evidence="6">PSN293</strain>
    </source>
</reference>
<comment type="similarity">
    <text evidence="1">Belongs to the oxygen-dependent FAD-linked oxidoreductase family.</text>
</comment>
<keyword evidence="7" id="KW-1185">Reference proteome</keyword>
<evidence type="ECO:0000259" key="5">
    <source>
        <dbReference type="PROSITE" id="PS51387"/>
    </source>
</evidence>
<dbReference type="PROSITE" id="PS51387">
    <property type="entry name" value="FAD_PCMH"/>
    <property type="match status" value="1"/>
</dbReference>
<name>A0AAN7B633_9PEZI</name>
<dbReference type="GO" id="GO:0071949">
    <property type="term" value="F:FAD binding"/>
    <property type="evidence" value="ECO:0007669"/>
    <property type="project" value="InterPro"/>
</dbReference>
<protein>
    <submittedName>
        <fullName evidence="6">Bifunctional solanapyrone synthase</fullName>
    </submittedName>
</protein>
<dbReference type="PANTHER" id="PTHR42973">
    <property type="entry name" value="BINDING OXIDOREDUCTASE, PUTATIVE (AFU_ORTHOLOGUE AFUA_1G17690)-RELATED"/>
    <property type="match status" value="1"/>
</dbReference>